<evidence type="ECO:0000313" key="2">
    <source>
        <dbReference type="Proteomes" id="UP000018542"/>
    </source>
</evidence>
<keyword evidence="2" id="KW-1185">Reference proteome</keyword>
<dbReference type="HOGENOM" id="CLU_1967555_0_0_5"/>
<proteinExistence type="predicted"/>
<sequence>MTENTLTRRDVIAGSIAIGVATLAPDQKWSTPRPEFVAMHQRLGETLVVFEKAKARRLAAQPRIRAEMRASSSKMKAFSSAPEIRDLNLARMDARAAAESVFFSRAQNSAEAAMQREARHIFASVLS</sequence>
<dbReference type="PATRIC" id="fig|1029756.8.peg.778"/>
<evidence type="ECO:0000313" key="1">
    <source>
        <dbReference type="EMBL" id="AHB49911.1"/>
    </source>
</evidence>
<name>V5SGC1_9HYPH</name>
<gene>
    <name evidence="1" type="ORF">W911_03720</name>
</gene>
<dbReference type="Proteomes" id="UP000018542">
    <property type="component" value="Chromosome"/>
</dbReference>
<dbReference type="EMBL" id="CP006912">
    <property type="protein sequence ID" value="AHB49911.1"/>
    <property type="molecule type" value="Genomic_DNA"/>
</dbReference>
<dbReference type="KEGG" id="hni:W911_03720"/>
<accession>V5SGC1</accession>
<organism evidence="1 2">
    <name type="scientific">Hyphomicrobium nitrativorans NL23</name>
    <dbReference type="NCBI Taxonomy" id="1029756"/>
    <lineage>
        <taxon>Bacteria</taxon>
        <taxon>Pseudomonadati</taxon>
        <taxon>Pseudomonadota</taxon>
        <taxon>Alphaproteobacteria</taxon>
        <taxon>Hyphomicrobiales</taxon>
        <taxon>Hyphomicrobiaceae</taxon>
        <taxon>Hyphomicrobium</taxon>
    </lineage>
</organism>
<protein>
    <submittedName>
        <fullName evidence="1">Uncharacterized protein</fullName>
    </submittedName>
</protein>
<dbReference type="AlphaFoldDB" id="V5SGC1"/>
<dbReference type="RefSeq" id="WP_023786157.1">
    <property type="nucleotide sequence ID" value="NC_022997.1"/>
</dbReference>
<reference evidence="1 2" key="1">
    <citation type="journal article" date="2014" name="Genome Announc.">
        <title>Complete Genome Sequence of Hyphomicrobium nitrativorans Strain NL23, a Denitrifying Bacterium Isolated from Biofilm of a Methanol-Fed Denitrification System Treating Seawater at the Montreal Biodome.</title>
        <authorList>
            <person name="Martineau C."/>
            <person name="Villeneuve C."/>
            <person name="Mauffrey F."/>
            <person name="Villemur R."/>
        </authorList>
    </citation>
    <scope>NUCLEOTIDE SEQUENCE [LARGE SCALE GENOMIC DNA]</scope>
    <source>
        <strain evidence="1">NL23</strain>
    </source>
</reference>